<reference evidence="3" key="1">
    <citation type="journal article" date="2017" name="Nat. Commun.">
        <title>The North American bullfrog draft genome provides insight into hormonal regulation of long noncoding RNA.</title>
        <authorList>
            <person name="Hammond S.A."/>
            <person name="Warren R.L."/>
            <person name="Vandervalk B.P."/>
            <person name="Kucuk E."/>
            <person name="Khan H."/>
            <person name="Gibb E.A."/>
            <person name="Pandoh P."/>
            <person name="Kirk H."/>
            <person name="Zhao Y."/>
            <person name="Jones M."/>
            <person name="Mungall A.J."/>
            <person name="Coope R."/>
            <person name="Pleasance S."/>
            <person name="Moore R.A."/>
            <person name="Holt R.A."/>
            <person name="Round J.M."/>
            <person name="Ohora S."/>
            <person name="Walle B.V."/>
            <person name="Veldhoen N."/>
            <person name="Helbing C.C."/>
            <person name="Birol I."/>
        </authorList>
    </citation>
    <scope>NUCLEOTIDE SEQUENCE [LARGE SCALE GENOMIC DNA]</scope>
</reference>
<dbReference type="AlphaFoldDB" id="A0A2G9S9H2"/>
<evidence type="ECO:0000313" key="2">
    <source>
        <dbReference type="EMBL" id="PIO36792.1"/>
    </source>
</evidence>
<sequence>MANVRLEFKASAGDGDPQTRPILILGQLPNLQRLPWAEVRGKLQPRVTEEVWKGGLSSLTPNPTDSCPLYLNLATLAALPSRVSRHNSPSAAHFITRLIRNCLPPGANRCILMVCERSEVFASACAIARAFPLFTRRSSASRRADKKCVTVEFVLIGQNNGPMEFTTLKVV</sequence>
<dbReference type="OrthoDB" id="412814at2759"/>
<dbReference type="Pfam" id="PF18295">
    <property type="entry name" value="Pdase_M17_N2"/>
    <property type="match status" value="1"/>
</dbReference>
<dbReference type="Proteomes" id="UP000228934">
    <property type="component" value="Unassembled WGS sequence"/>
</dbReference>
<evidence type="ECO:0000259" key="1">
    <source>
        <dbReference type="Pfam" id="PF18295"/>
    </source>
</evidence>
<dbReference type="EMBL" id="KV926855">
    <property type="protein sequence ID" value="PIO36792.1"/>
    <property type="molecule type" value="Genomic_DNA"/>
</dbReference>
<dbReference type="Gene3D" id="3.40.50.10590">
    <property type="entry name" value="Zn-dependent exopeptidases"/>
    <property type="match status" value="1"/>
</dbReference>
<proteinExistence type="predicted"/>
<gene>
    <name evidence="2" type="ORF">AB205_0100700</name>
</gene>
<protein>
    <recommendedName>
        <fullName evidence="1">Probable aminopeptidase NPEPL1 N-terminal domain-containing protein</fullName>
    </recommendedName>
</protein>
<feature type="domain" description="Probable aminopeptidase NPEPL1 N-terminal" evidence="1">
    <location>
        <begin position="21"/>
        <end position="138"/>
    </location>
</feature>
<accession>A0A2G9S9H2</accession>
<name>A0A2G9S9H2_AQUCT</name>
<organism evidence="2 3">
    <name type="scientific">Aquarana catesbeiana</name>
    <name type="common">American bullfrog</name>
    <name type="synonym">Rana catesbeiana</name>
    <dbReference type="NCBI Taxonomy" id="8400"/>
    <lineage>
        <taxon>Eukaryota</taxon>
        <taxon>Metazoa</taxon>
        <taxon>Chordata</taxon>
        <taxon>Craniata</taxon>
        <taxon>Vertebrata</taxon>
        <taxon>Euteleostomi</taxon>
        <taxon>Amphibia</taxon>
        <taxon>Batrachia</taxon>
        <taxon>Anura</taxon>
        <taxon>Neobatrachia</taxon>
        <taxon>Ranoidea</taxon>
        <taxon>Ranidae</taxon>
        <taxon>Aquarana</taxon>
    </lineage>
</organism>
<keyword evidence="3" id="KW-1185">Reference proteome</keyword>
<evidence type="ECO:0000313" key="3">
    <source>
        <dbReference type="Proteomes" id="UP000228934"/>
    </source>
</evidence>
<dbReference type="InterPro" id="IPR041417">
    <property type="entry name" value="NPEPL1_N"/>
</dbReference>